<dbReference type="PANTHER" id="PTHR30203">
    <property type="entry name" value="OUTER MEMBRANE CATION EFFLUX PROTEIN"/>
    <property type="match status" value="1"/>
</dbReference>
<dbReference type="Pfam" id="PF02321">
    <property type="entry name" value="OEP"/>
    <property type="match status" value="2"/>
</dbReference>
<comment type="similarity">
    <text evidence="1 2">Belongs to the outer membrane factor (OMF) (TC 1.B.17) family.</text>
</comment>
<dbReference type="InterPro" id="IPR003423">
    <property type="entry name" value="OMP_efflux"/>
</dbReference>
<keyword evidence="2" id="KW-0564">Palmitate</keyword>
<dbReference type="Gene3D" id="1.20.1600.10">
    <property type="entry name" value="Outer membrane efflux proteins (OEP)"/>
    <property type="match status" value="1"/>
</dbReference>
<dbReference type="SUPFAM" id="SSF56954">
    <property type="entry name" value="Outer membrane efflux proteins (OEP)"/>
    <property type="match status" value="1"/>
</dbReference>
<dbReference type="Gene3D" id="2.20.200.10">
    <property type="entry name" value="Outer membrane efflux proteins (OEP)"/>
    <property type="match status" value="1"/>
</dbReference>
<keyword evidence="2" id="KW-0812">Transmembrane</keyword>
<dbReference type="EMBL" id="CP115174">
    <property type="protein sequence ID" value="WBO21369.1"/>
    <property type="molecule type" value="Genomic_DNA"/>
</dbReference>
<name>A0ABY7NIM4_9SPHN</name>
<dbReference type="InterPro" id="IPR010131">
    <property type="entry name" value="MdtP/NodT-like"/>
</dbReference>
<reference evidence="4 5" key="1">
    <citation type="submission" date="2022-12" db="EMBL/GenBank/DDBJ databases">
        <title>Sphingomonas abieness sp. nov., an endophytic bacterium isolated from Abies koreana.</title>
        <authorList>
            <person name="Jiang L."/>
            <person name="Lee J."/>
        </authorList>
    </citation>
    <scope>NUCLEOTIDE SEQUENCE [LARGE SCALE GENOMIC DNA]</scope>
    <source>
        <strain evidence="5">PAMB 00755</strain>
    </source>
</reference>
<keyword evidence="2" id="KW-0732">Signal</keyword>
<comment type="subcellular location">
    <subcellularLocation>
        <location evidence="2">Cell membrane</location>
        <topology evidence="2">Lipid-anchor</topology>
    </subcellularLocation>
</comment>
<keyword evidence="2" id="KW-0449">Lipoprotein</keyword>
<dbReference type="PROSITE" id="PS51257">
    <property type="entry name" value="PROKAR_LIPOPROTEIN"/>
    <property type="match status" value="1"/>
</dbReference>
<feature type="chain" id="PRO_5044973801" evidence="2">
    <location>
        <begin position="23"/>
        <end position="500"/>
    </location>
</feature>
<dbReference type="Proteomes" id="UP001210865">
    <property type="component" value="Chromosome"/>
</dbReference>
<proteinExistence type="inferred from homology"/>
<organism evidence="4 5">
    <name type="scientific">Sphingomonas abietis</name>
    <dbReference type="NCBI Taxonomy" id="3012344"/>
    <lineage>
        <taxon>Bacteria</taxon>
        <taxon>Pseudomonadati</taxon>
        <taxon>Pseudomonadota</taxon>
        <taxon>Alphaproteobacteria</taxon>
        <taxon>Sphingomonadales</taxon>
        <taxon>Sphingomonadaceae</taxon>
        <taxon>Sphingomonas</taxon>
    </lineage>
</organism>
<evidence type="ECO:0000313" key="4">
    <source>
        <dbReference type="EMBL" id="WBO21369.1"/>
    </source>
</evidence>
<keyword evidence="5" id="KW-1185">Reference proteome</keyword>
<gene>
    <name evidence="4" type="ORF">PBT88_14395</name>
</gene>
<dbReference type="PANTHER" id="PTHR30203:SF25">
    <property type="entry name" value="OUTER MEMBRANE PROTEIN-RELATED"/>
    <property type="match status" value="1"/>
</dbReference>
<evidence type="ECO:0000256" key="2">
    <source>
        <dbReference type="RuleBase" id="RU362097"/>
    </source>
</evidence>
<sequence length="500" mass="54127">MRRLSLLALLLAGGCTVGPNYRAPTPPAPPAFAGPAGNGNAEAVDLAHWWQAFGDPELTRLIEIGLKQAPDLQTAESRVREARYAVVQARAAGLPSIDGAGNAEYLKFQRIGRSDVSDLVDSVTQGSGGSTGSTGTPSIPTSFHTFSAGFDASWELDIFGGVRRQVEAARAQAEATEWNARDARVSLAAEIAADYLQMRGYQEQQRIAQSEVDRQQRSLDILSHTAQVGLVPQGNAIRQRTQLAQAKAQIAPLEAQARTQMHALAVLVGEQPETLISELSTAQPLPAVPPVIPPGLPVDLIRRRPDVRAAERQLAASTADIGVAVADLYPKIALTAMPQLATAWLGGFFLGKTFQLTAQGQASFPIFDFGRRRAVINERKEQREQAYIQWRQTVLGALRDVEDALVRLDAEQRSNAELRGGVDDARRALATVQAQFQVGLQDYTPVLDGQQQLLQAQNSLSQSDVRLREDVASFYKAVGGGWSQADLPPDRPEIQDAPKR</sequence>
<evidence type="ECO:0000256" key="1">
    <source>
        <dbReference type="ARBA" id="ARBA00007613"/>
    </source>
</evidence>
<dbReference type="NCBIfam" id="TIGR01845">
    <property type="entry name" value="outer_NodT"/>
    <property type="match status" value="1"/>
</dbReference>
<feature type="region of interest" description="Disordered" evidence="3">
    <location>
        <begin position="480"/>
        <end position="500"/>
    </location>
</feature>
<feature type="signal peptide" evidence="2">
    <location>
        <begin position="1"/>
        <end position="22"/>
    </location>
</feature>
<evidence type="ECO:0000256" key="3">
    <source>
        <dbReference type="SAM" id="MobiDB-lite"/>
    </source>
</evidence>
<evidence type="ECO:0000313" key="5">
    <source>
        <dbReference type="Proteomes" id="UP001210865"/>
    </source>
</evidence>
<keyword evidence="2" id="KW-1134">Transmembrane beta strand</keyword>
<protein>
    <submittedName>
        <fullName evidence="4">Efflux transporter outer membrane subunit</fullName>
    </submittedName>
</protein>
<dbReference type="RefSeq" id="WP_270076018.1">
    <property type="nucleotide sequence ID" value="NZ_CP115174.1"/>
</dbReference>
<feature type="compositionally biased region" description="Basic and acidic residues" evidence="3">
    <location>
        <begin position="488"/>
        <end position="500"/>
    </location>
</feature>
<accession>A0ABY7NIM4</accession>
<keyword evidence="2" id="KW-0472">Membrane</keyword>